<dbReference type="Proteomes" id="UP001476798">
    <property type="component" value="Unassembled WGS sequence"/>
</dbReference>
<gene>
    <name evidence="2" type="ORF">GOODEAATRI_025404</name>
</gene>
<feature type="compositionally biased region" description="Polar residues" evidence="1">
    <location>
        <begin position="128"/>
        <end position="139"/>
    </location>
</feature>
<sequence>FPSDLLQTSFMAPFTLSKLSHSTRPPRKQTGLLLQLVIALATIRQFQLKNPNVARTTPDPVLCSLQIPGRTPCRERRPPSAASHPSFRGSRSSTEAGAPLGATAGIGPSRVSSLRTSRTSDAEERRQAATSNATISAETTGAIAVTTGAKGSIIR</sequence>
<evidence type="ECO:0000256" key="1">
    <source>
        <dbReference type="SAM" id="MobiDB-lite"/>
    </source>
</evidence>
<comment type="caution">
    <text evidence="2">The sequence shown here is derived from an EMBL/GenBank/DDBJ whole genome shotgun (WGS) entry which is preliminary data.</text>
</comment>
<feature type="region of interest" description="Disordered" evidence="1">
    <location>
        <begin position="66"/>
        <end position="140"/>
    </location>
</feature>
<name>A0ABV0NN52_9TELE</name>
<organism evidence="2 3">
    <name type="scientific">Goodea atripinnis</name>
    <dbReference type="NCBI Taxonomy" id="208336"/>
    <lineage>
        <taxon>Eukaryota</taxon>
        <taxon>Metazoa</taxon>
        <taxon>Chordata</taxon>
        <taxon>Craniata</taxon>
        <taxon>Vertebrata</taxon>
        <taxon>Euteleostomi</taxon>
        <taxon>Actinopterygii</taxon>
        <taxon>Neopterygii</taxon>
        <taxon>Teleostei</taxon>
        <taxon>Neoteleostei</taxon>
        <taxon>Acanthomorphata</taxon>
        <taxon>Ovalentaria</taxon>
        <taxon>Atherinomorphae</taxon>
        <taxon>Cyprinodontiformes</taxon>
        <taxon>Goodeidae</taxon>
        <taxon>Goodea</taxon>
    </lineage>
</organism>
<evidence type="ECO:0000313" key="2">
    <source>
        <dbReference type="EMBL" id="MEQ2172825.1"/>
    </source>
</evidence>
<accession>A0ABV0NN52</accession>
<feature type="non-terminal residue" evidence="2">
    <location>
        <position position="1"/>
    </location>
</feature>
<feature type="compositionally biased region" description="Basic and acidic residues" evidence="1">
    <location>
        <begin position="118"/>
        <end position="127"/>
    </location>
</feature>
<protein>
    <submittedName>
        <fullName evidence="2">Uncharacterized protein</fullName>
    </submittedName>
</protein>
<proteinExistence type="predicted"/>
<evidence type="ECO:0000313" key="3">
    <source>
        <dbReference type="Proteomes" id="UP001476798"/>
    </source>
</evidence>
<keyword evidence="3" id="KW-1185">Reference proteome</keyword>
<reference evidence="2 3" key="1">
    <citation type="submission" date="2021-06" db="EMBL/GenBank/DDBJ databases">
        <authorList>
            <person name="Palmer J.M."/>
        </authorList>
    </citation>
    <scope>NUCLEOTIDE SEQUENCE [LARGE SCALE GENOMIC DNA]</scope>
    <source>
        <strain evidence="2 3">GA_2019</strain>
        <tissue evidence="2">Muscle</tissue>
    </source>
</reference>
<dbReference type="EMBL" id="JAHRIO010042960">
    <property type="protein sequence ID" value="MEQ2172825.1"/>
    <property type="molecule type" value="Genomic_DNA"/>
</dbReference>